<sequence>MTSIFALKDSIRRLYNSQDIGMDINSLRLHHSSLLGDAETDILTHPWVETLELFNGIDPTYYVYVAFAPVDDPEESIYESFEAPPEIRTFFDLQDSNVKLNSSRIGTRKARVGKYLLQSDINVDPLEEIGAAPEPKVFPSKQEERRYYSGFDVDKEEERRKWQKRSLANLSYNAKAAQLKINALPADLTNGQKNLVTAAQDQMHRAAIEEEAFINKEKKQVSDSDYYVLQQAFVGGDNRSGPPVDLCMRLLLATQSENGLYKSVLLENLVTSHFYHYQISGAVGLILKLYGQIDAEALLLATDCLQHPQANMVREAAAQLKDICLHGALLADETSFGKTKQSLLAAVLHSILYMEKDKEGNECHRPVLLVVPPTLISQ</sequence>
<keyword evidence="2" id="KW-1185">Reference proteome</keyword>
<comment type="caution">
    <text evidence="1">The sequence shown here is derived from an EMBL/GenBank/DDBJ whole genome shotgun (WGS) entry which is preliminary data.</text>
</comment>
<gene>
    <name evidence="1" type="ORF">BJX66DRAFT_139490</name>
</gene>
<reference evidence="1 2" key="1">
    <citation type="submission" date="2024-07" db="EMBL/GenBank/DDBJ databases">
        <title>Section-level genome sequencing and comparative genomics of Aspergillus sections Usti and Cavernicolus.</title>
        <authorList>
            <consortium name="Lawrence Berkeley National Laboratory"/>
            <person name="Nybo J.L."/>
            <person name="Vesth T.C."/>
            <person name="Theobald S."/>
            <person name="Frisvad J.C."/>
            <person name="Larsen T.O."/>
            <person name="Kjaerboelling I."/>
            <person name="Rothschild-Mancinelli K."/>
            <person name="Lyhne E.K."/>
            <person name="Kogle M.E."/>
            <person name="Barry K."/>
            <person name="Clum A."/>
            <person name="Na H."/>
            <person name="Ledsgaard L."/>
            <person name="Lin J."/>
            <person name="Lipzen A."/>
            <person name="Kuo A."/>
            <person name="Riley R."/>
            <person name="Mondo S."/>
            <person name="Labutti K."/>
            <person name="Haridas S."/>
            <person name="Pangalinan J."/>
            <person name="Salamov A.A."/>
            <person name="Simmons B.A."/>
            <person name="Magnuson J.K."/>
            <person name="Chen J."/>
            <person name="Drula E."/>
            <person name="Henrissat B."/>
            <person name="Wiebenga A."/>
            <person name="Lubbers R.J."/>
            <person name="Gomes A.C."/>
            <person name="Makela M.R."/>
            <person name="Stajich J."/>
            <person name="Grigoriev I.V."/>
            <person name="Mortensen U.H."/>
            <person name="De Vries R.P."/>
            <person name="Baker S.E."/>
            <person name="Andersen M.R."/>
        </authorList>
    </citation>
    <scope>NUCLEOTIDE SEQUENCE [LARGE SCALE GENOMIC DNA]</scope>
    <source>
        <strain evidence="1 2">CBS 209.92</strain>
    </source>
</reference>
<dbReference type="EMBL" id="JBFTWV010000027">
    <property type="protein sequence ID" value="KAL2796296.1"/>
    <property type="molecule type" value="Genomic_DNA"/>
</dbReference>
<evidence type="ECO:0000313" key="1">
    <source>
        <dbReference type="EMBL" id="KAL2796296.1"/>
    </source>
</evidence>
<evidence type="ECO:0000313" key="2">
    <source>
        <dbReference type="Proteomes" id="UP001610563"/>
    </source>
</evidence>
<organism evidence="1 2">
    <name type="scientific">Aspergillus keveii</name>
    <dbReference type="NCBI Taxonomy" id="714993"/>
    <lineage>
        <taxon>Eukaryota</taxon>
        <taxon>Fungi</taxon>
        <taxon>Dikarya</taxon>
        <taxon>Ascomycota</taxon>
        <taxon>Pezizomycotina</taxon>
        <taxon>Eurotiomycetes</taxon>
        <taxon>Eurotiomycetidae</taxon>
        <taxon>Eurotiales</taxon>
        <taxon>Aspergillaceae</taxon>
        <taxon>Aspergillus</taxon>
        <taxon>Aspergillus subgen. Nidulantes</taxon>
    </lineage>
</organism>
<name>A0ABR4GBB9_9EURO</name>
<accession>A0ABR4GBB9</accession>
<dbReference type="Proteomes" id="UP001610563">
    <property type="component" value="Unassembled WGS sequence"/>
</dbReference>
<proteinExistence type="predicted"/>
<protein>
    <submittedName>
        <fullName evidence="1">Uncharacterized protein</fullName>
    </submittedName>
</protein>